<feature type="region of interest" description="Disordered" evidence="3">
    <location>
        <begin position="32"/>
        <end position="55"/>
    </location>
</feature>
<dbReference type="SUPFAM" id="SSF51905">
    <property type="entry name" value="FAD/NAD(P)-binding domain"/>
    <property type="match status" value="1"/>
</dbReference>
<dbReference type="GO" id="GO:0004497">
    <property type="term" value="F:monooxygenase activity"/>
    <property type="evidence" value="ECO:0007669"/>
    <property type="project" value="UniProtKB-KW"/>
</dbReference>
<dbReference type="InterPro" id="IPR050493">
    <property type="entry name" value="FAD-dep_Monooxygenase_BioMet"/>
</dbReference>
<reference evidence="4" key="1">
    <citation type="submission" date="2022-02" db="EMBL/GenBank/DDBJ databases">
        <authorList>
            <person name="Giguere J D."/>
        </authorList>
    </citation>
    <scope>NUCLEOTIDE SEQUENCE</scope>
    <source>
        <strain evidence="4">CCAP 1055/1</strain>
    </source>
</reference>
<feature type="compositionally biased region" description="Polar residues" evidence="3">
    <location>
        <begin position="280"/>
        <end position="296"/>
    </location>
</feature>
<sequence>MSRFIFAPRIILLRVDRRLPQNGCFLSVASSRPFSSANSPSFASTESNVLSSSPPPAGERLRVAVVGGGCAGLSTALHLAPLVDAGLVASPIDVYDASSGVPGRDIGVGIWSTGLDPFLHSDRESHQMVYDCMTASGSFLGDVGYRTPNGAWLTKSHLPVTLEERRASGMPALLFLRERDMLHALQKAVHWEERRGTIQMHRDGNKTRVQGIEENSSKPWSARLKLGTGNDMSNRDYHLIVAADGMNSVLRKMYGGHDDDTKILKTGTAALPSPIGLPDSPSQQSKSSWDESQQQEAVGMQDRSYTVFRGNAKLSTSDMGEGGASFQTWGTGQSMRFATVPMSFKGPMNTREERQVWFITIDDKDIANEADPVRRREMLLDAFSSWHEPIRQTVEATPPEEILIERAIAHRHCMGPILNMNKLIQQIRGTRPPSSGEGPNLIFVGDAYMTIDPILAQGFTCAMEGAAALRRTVQESCKSCESDPFLAFDPYTLRSELKSRHNARIDRLICLLRATELVQTLGQPTGGSLLGLFNTNLLRPITKVFPNFVKAPIFDAVLKYSLGLGFRGDALEQASTSEGEKASLTRKASEAIRVR</sequence>
<accession>A0A8J9XDN5</accession>
<feature type="compositionally biased region" description="Low complexity" evidence="3">
    <location>
        <begin position="32"/>
        <end position="47"/>
    </location>
</feature>
<dbReference type="Gene3D" id="3.30.9.30">
    <property type="match status" value="1"/>
</dbReference>
<dbReference type="AlphaFoldDB" id="A0A8J9XDN5"/>
<feature type="region of interest" description="Disordered" evidence="3">
    <location>
        <begin position="269"/>
        <end position="302"/>
    </location>
</feature>
<evidence type="ECO:0000256" key="1">
    <source>
        <dbReference type="ARBA" id="ARBA00023002"/>
    </source>
</evidence>
<evidence type="ECO:0000256" key="2">
    <source>
        <dbReference type="ARBA" id="ARBA00023033"/>
    </source>
</evidence>
<gene>
    <name evidence="4" type="ORF">PTTT1_LOCUS55131</name>
</gene>
<keyword evidence="2" id="KW-0503">Monooxygenase</keyword>
<proteinExistence type="predicted"/>
<name>A0A8J9XDN5_PHATR</name>
<dbReference type="PANTHER" id="PTHR13789:SF309">
    <property type="entry name" value="PUTATIVE (AFU_ORTHOLOGUE AFUA_6G14510)-RELATED"/>
    <property type="match status" value="1"/>
</dbReference>
<protein>
    <submittedName>
        <fullName evidence="4">Uncharacterized protein</fullName>
    </submittedName>
</protein>
<dbReference type="PANTHER" id="PTHR13789">
    <property type="entry name" value="MONOOXYGENASE"/>
    <property type="match status" value="1"/>
</dbReference>
<evidence type="ECO:0000313" key="4">
    <source>
        <dbReference type="EMBL" id="CAG9294576.1"/>
    </source>
</evidence>
<dbReference type="Proteomes" id="UP000836788">
    <property type="component" value="Chromosome 9"/>
</dbReference>
<dbReference type="EMBL" id="OU594950">
    <property type="protein sequence ID" value="CAG9294576.1"/>
    <property type="molecule type" value="Genomic_DNA"/>
</dbReference>
<evidence type="ECO:0000256" key="3">
    <source>
        <dbReference type="SAM" id="MobiDB-lite"/>
    </source>
</evidence>
<dbReference type="Gene3D" id="3.50.50.60">
    <property type="entry name" value="FAD/NAD(P)-binding domain"/>
    <property type="match status" value="2"/>
</dbReference>
<dbReference type="InterPro" id="IPR036188">
    <property type="entry name" value="FAD/NAD-bd_sf"/>
</dbReference>
<organism evidence="4">
    <name type="scientific">Phaeodactylum tricornutum</name>
    <name type="common">Diatom</name>
    <dbReference type="NCBI Taxonomy" id="2850"/>
    <lineage>
        <taxon>Eukaryota</taxon>
        <taxon>Sar</taxon>
        <taxon>Stramenopiles</taxon>
        <taxon>Ochrophyta</taxon>
        <taxon>Bacillariophyta</taxon>
        <taxon>Bacillariophyceae</taxon>
        <taxon>Bacillariophycidae</taxon>
        <taxon>Naviculales</taxon>
        <taxon>Phaeodactylaceae</taxon>
        <taxon>Phaeodactylum</taxon>
    </lineage>
</organism>
<keyword evidence="1" id="KW-0560">Oxidoreductase</keyword>